<dbReference type="InterPro" id="IPR011989">
    <property type="entry name" value="ARM-like"/>
</dbReference>
<keyword evidence="1" id="KW-0677">Repeat</keyword>
<feature type="repeat" description="HEAT" evidence="2">
    <location>
        <begin position="353"/>
        <end position="390"/>
    </location>
</feature>
<reference evidence="3 4" key="1">
    <citation type="submission" date="2016-11" db="EMBL/GenBank/DDBJ databases">
        <title>The macronuclear genome of Stentor coeruleus: a giant cell with tiny introns.</title>
        <authorList>
            <person name="Slabodnick M."/>
            <person name="Ruby J.G."/>
            <person name="Reiff S.B."/>
            <person name="Swart E.C."/>
            <person name="Gosai S."/>
            <person name="Prabakaran S."/>
            <person name="Witkowska E."/>
            <person name="Larue G.E."/>
            <person name="Fisher S."/>
            <person name="Freeman R.M."/>
            <person name="Gunawardena J."/>
            <person name="Chu W."/>
            <person name="Stover N.A."/>
            <person name="Gregory B.D."/>
            <person name="Nowacki M."/>
            <person name="Derisi J."/>
            <person name="Roy S.W."/>
            <person name="Marshall W.F."/>
            <person name="Sood P."/>
        </authorList>
    </citation>
    <scope>NUCLEOTIDE SEQUENCE [LARGE SCALE GENOMIC DNA]</scope>
    <source>
        <strain evidence="3">WM001</strain>
    </source>
</reference>
<dbReference type="SUPFAM" id="SSF48371">
    <property type="entry name" value="ARM repeat"/>
    <property type="match status" value="1"/>
</dbReference>
<keyword evidence="4" id="KW-1185">Reference proteome</keyword>
<evidence type="ECO:0000313" key="3">
    <source>
        <dbReference type="EMBL" id="OMJ81395.1"/>
    </source>
</evidence>
<dbReference type="GO" id="GO:0005829">
    <property type="term" value="C:cytosol"/>
    <property type="evidence" value="ECO:0007669"/>
    <property type="project" value="TreeGrafter"/>
</dbReference>
<comment type="caution">
    <text evidence="3">The sequence shown here is derived from an EMBL/GenBank/DDBJ whole genome shotgun (WGS) entry which is preliminary data.</text>
</comment>
<dbReference type="InterPro" id="IPR016024">
    <property type="entry name" value="ARM-type_fold"/>
</dbReference>
<gene>
    <name evidence="3" type="ORF">SteCoe_18125</name>
</gene>
<evidence type="ECO:0000313" key="4">
    <source>
        <dbReference type="Proteomes" id="UP000187209"/>
    </source>
</evidence>
<dbReference type="InterPro" id="IPR051023">
    <property type="entry name" value="PP2A_Regulatory_Subunit_A"/>
</dbReference>
<protein>
    <recommendedName>
        <fullName evidence="5">TOG domain-containing protein</fullName>
    </recommendedName>
</protein>
<dbReference type="InterPro" id="IPR021133">
    <property type="entry name" value="HEAT_type_2"/>
</dbReference>
<dbReference type="EMBL" id="MPUH01000382">
    <property type="protein sequence ID" value="OMJ81395.1"/>
    <property type="molecule type" value="Genomic_DNA"/>
</dbReference>
<dbReference type="GO" id="GO:0019888">
    <property type="term" value="F:protein phosphatase regulator activity"/>
    <property type="evidence" value="ECO:0007669"/>
    <property type="project" value="TreeGrafter"/>
</dbReference>
<feature type="repeat" description="HEAT" evidence="2">
    <location>
        <begin position="539"/>
        <end position="563"/>
    </location>
</feature>
<dbReference type="Gene3D" id="1.25.10.10">
    <property type="entry name" value="Leucine-rich Repeat Variant"/>
    <property type="match status" value="1"/>
</dbReference>
<evidence type="ECO:0000256" key="1">
    <source>
        <dbReference type="ARBA" id="ARBA00022737"/>
    </source>
</evidence>
<evidence type="ECO:0000256" key="2">
    <source>
        <dbReference type="PROSITE-ProRule" id="PRU00103"/>
    </source>
</evidence>
<dbReference type="PANTHER" id="PTHR10648">
    <property type="entry name" value="SERINE/THREONINE-PROTEIN PHOSPHATASE PP2A 65 KDA REGULATORY SUBUNIT"/>
    <property type="match status" value="1"/>
</dbReference>
<dbReference type="GO" id="GO:0005634">
    <property type="term" value="C:nucleus"/>
    <property type="evidence" value="ECO:0007669"/>
    <property type="project" value="TreeGrafter"/>
</dbReference>
<evidence type="ECO:0008006" key="5">
    <source>
        <dbReference type="Google" id="ProtNLM"/>
    </source>
</evidence>
<proteinExistence type="predicted"/>
<dbReference type="PANTHER" id="PTHR10648:SF4">
    <property type="entry name" value="PROTEIN PHOSPHATASE 2 (FORMERLY 2A), REGULATORY SUBUNIT A, BETA ISOFORM-RELATED"/>
    <property type="match status" value="1"/>
</dbReference>
<feature type="repeat" description="HEAT" evidence="2">
    <location>
        <begin position="234"/>
        <end position="272"/>
    </location>
</feature>
<feature type="repeat" description="HEAT" evidence="2">
    <location>
        <begin position="273"/>
        <end position="311"/>
    </location>
</feature>
<feature type="repeat" description="HEAT" evidence="2">
    <location>
        <begin position="195"/>
        <end position="233"/>
    </location>
</feature>
<accession>A0A1R2BXP1</accession>
<dbReference type="PROSITE" id="PS50077">
    <property type="entry name" value="HEAT_REPEAT"/>
    <property type="match status" value="5"/>
</dbReference>
<sequence>MDLSALDLLKEEMNNDETYIKVNSIHRLKTIATVIGPDAVKQQLMPYLSSLIHEEEEVLFALAESLGDIYPFVQSSPNGLLSLLETLAGLDETVVRDQSMKTLNDISKTLSDSDMINTFIPIVMKLSAAENFSSRVSACGLFASAYPRAGAMKEKLRNKFLELSHEDTPMVRRAAVIEMRKFARVLEKTFLVSDIIPDLRNLAQDEQDQVRTLCIDSLIEVAKLLSKEENKLHTLPLILVIGDDKSWKVRYHFAQKFPAVAEALGKDITESSLIQTFVQLLRDNEADVKTTALDSLRSTLHFISRDRVQTLVFPTIEAVVNDNSLPPKVKKNCAATLADLGGSLGKDFASTRLMPIVLSLINDDNYEVKLNMIQGLGKLALTVGNDMMSSGLCNILMGLSKDSPQWRLREAVIRSCVDICKQLGDEIFTRSLQDIYFNFLIDPICEVRNSGIQTLTEVVSSLGDDWVTAELLPKLQDIYHQRNSIFRITVLHALSKLNLTVDQLTTMVYYAAKDNVANVRLVLCKVMKEIGAKSDISSLKNVLQELSKDTDKDVRFYALAALR</sequence>
<organism evidence="3 4">
    <name type="scientific">Stentor coeruleus</name>
    <dbReference type="NCBI Taxonomy" id="5963"/>
    <lineage>
        <taxon>Eukaryota</taxon>
        <taxon>Sar</taxon>
        <taxon>Alveolata</taxon>
        <taxon>Ciliophora</taxon>
        <taxon>Postciliodesmatophora</taxon>
        <taxon>Heterotrichea</taxon>
        <taxon>Heterotrichida</taxon>
        <taxon>Stentoridae</taxon>
        <taxon>Stentor</taxon>
    </lineage>
</organism>
<name>A0A1R2BXP1_9CILI</name>
<dbReference type="AlphaFoldDB" id="A0A1R2BXP1"/>
<dbReference type="OrthoDB" id="340346at2759"/>
<dbReference type="GO" id="GO:0000159">
    <property type="term" value="C:protein phosphatase type 2A complex"/>
    <property type="evidence" value="ECO:0007669"/>
    <property type="project" value="TreeGrafter"/>
</dbReference>
<dbReference type="Proteomes" id="UP000187209">
    <property type="component" value="Unassembled WGS sequence"/>
</dbReference>